<dbReference type="InterPro" id="IPR011006">
    <property type="entry name" value="CheY-like_superfamily"/>
</dbReference>
<dbReference type="Gene3D" id="3.40.50.2300">
    <property type="match status" value="1"/>
</dbReference>
<feature type="domain" description="Response regulatory" evidence="5">
    <location>
        <begin position="1284"/>
        <end position="1467"/>
    </location>
</feature>
<sequence>MHPSFLTSGIIDLLEVDQRPSFIVALTPHPPTIVYTNPALDADARLQDAITTRKPNNVQLWEWLTDLPGAQAAANFFFMNIYWTRTIVRPDMVVVGANDQPPSSEPPRNIRVDEASPVGSIVPPPVRLIPVEDDAPESIQTTAATTASTTTIAATPAVPSSTSSLSLAPPDYMLLSRTRSGPPTLPLGSVEYPLASPEMIQSLKRSTTDPGWILPDILPETRSFLEVIHSVDWAATPLGPMKDWPPTLEQTFHQILADSRPIAIYWGTNYVTLYNEAFSKLCGSKHPSLLGVTVENAWQGAGEQLKDAMSRIARKEDPTIEDEWRFFIEREPEVEGGPPWLEETYLKWSLVPILEKERCVGFIHPVGDTTSVRLWERRMQMLVDLGEDLVAARDVKGYWDKTLQELSDVDPCYDIPLAILYSVEAFEEGSAMKIGSDGPAKQCRLAGALGVPEGHPIAQTAINLSTNEHALAPALREAVTAHQPLLLQIKDGTLPQEYLRGLQTRGFKDDPCRAVVIMPIRPTKKEDAMGLLLLGLNPRRPYDNDYRQYILLLSQKLTTSLASVVLLEEEARRGRNAAEQAAYDQAMLKEKLAVQTKEANESIKMFEALVEFVPVGMCFGDPQGNITFANDAWYKMTGFPGNGPMGTSAFLACVKEEDRQNIVTAYEKLQTEHHVEFEFRVKPQNHTDVAPSLTRNSPSFEKAGLDLVPIDQSEERHIFATTKAERAPDGSIIRTMTCLTDVTAHKHAAEEAVRRAQQAENLKRMAEFATVGMYDMDLEGRLLGANNVFYEMCGLQKVDPTEVTIRPLETCVWAEDVGLVMKKLKKMVIEDKVQNVEARLRTTWTADDGAGHKVVMPRWVQATLMPVRSTEGVIQSFTGCLSDVSLQKWQLDREKQRKEEAIESKRQQENFIDMTSHEMRNPLSAIIHCADAITATLSRVQELVGGDHHGSDSDARSYASEGATDNQPNHELRAEVCELLDNGIDSAETIVGCAQHQKRIVDDILTMSKLDSKLLTITPITVNPIQMVKEALKMFEVEARRVDINLSMVVDQSYYDLGVKYLDFDPSRLKQVLINLLTNALKFTKTGPTRNVTVGLSASLTRPTEATSSVQFIPRSQESYAEDSDTASVHDRGEPMFLTFEVKDTGQGLTEEEKKSLFQRFVQASSRTHIKYGGSGLGLFISRRLTELQNGAIGVASQPGVGSTFAFYIEAYHPSESSLRDAEATAVAAKAAMSDLMAKAPNLRSMRPSHPHRGSTSSPRPSPIASSPVAELGGLTIPPPQIRGIMVVEDNLINQQITRRGLANMGFTVDVANHGLECLDKLQRTDRYVSDGVSGTALPMNGSINNKGAIPAMNGTINPPPPVNGGFLNQSQAPPATTTTTTPATKFPLSVILMDIEMPVQDGLTCTRNIRELERQGKITGGRLPIIAVSANARIEQILEAKAAGCDDVLIKPYRMPELLEKMRIVMGTVANANAGAAAAAGVGPGAGQTGLASNPAASGSGSPGGFGGLGESVVQGQIQTQTQAQTGGQSQSQRQQGSEERESQDKQAAGQSQAQAHTQTQTQNQALLPDGNPVETQRPSPSPKQTTQTKVELVPMQPSP</sequence>
<feature type="compositionally biased region" description="Low complexity" evidence="3">
    <location>
        <begin position="1255"/>
        <end position="1268"/>
    </location>
</feature>
<dbReference type="CDD" id="cd00082">
    <property type="entry name" value="HisKA"/>
    <property type="match status" value="1"/>
</dbReference>
<dbReference type="CDD" id="cd00130">
    <property type="entry name" value="PAS"/>
    <property type="match status" value="1"/>
</dbReference>
<dbReference type="PROSITE" id="PS50109">
    <property type="entry name" value="HIS_KIN"/>
    <property type="match status" value="1"/>
</dbReference>
<feature type="compositionally biased region" description="Low complexity" evidence="3">
    <location>
        <begin position="1516"/>
        <end position="1537"/>
    </location>
</feature>
<gene>
    <name evidence="7" type="ORF">B0H65DRAFT_413754</name>
</gene>
<comment type="caution">
    <text evidence="7">The sequence shown here is derived from an EMBL/GenBank/DDBJ whole genome shotgun (WGS) entry which is preliminary data.</text>
</comment>
<dbReference type="InterPro" id="IPR001789">
    <property type="entry name" value="Sig_transdc_resp-reg_receiver"/>
</dbReference>
<dbReference type="SMART" id="SM00448">
    <property type="entry name" value="REC"/>
    <property type="match status" value="1"/>
</dbReference>
<feature type="domain" description="Histidine kinase" evidence="4">
    <location>
        <begin position="914"/>
        <end position="1213"/>
    </location>
</feature>
<feature type="compositionally biased region" description="Low complexity" evidence="3">
    <location>
        <begin position="1547"/>
        <end position="1567"/>
    </location>
</feature>
<dbReference type="PANTHER" id="PTHR43719">
    <property type="entry name" value="TWO-COMPONENT HISTIDINE KINASE"/>
    <property type="match status" value="1"/>
</dbReference>
<feature type="domain" description="PAS" evidence="6">
    <location>
        <begin position="602"/>
        <end position="673"/>
    </location>
</feature>
<evidence type="ECO:0000259" key="5">
    <source>
        <dbReference type="PROSITE" id="PS50110"/>
    </source>
</evidence>
<dbReference type="Pfam" id="PF00989">
    <property type="entry name" value="PAS"/>
    <property type="match status" value="1"/>
</dbReference>
<evidence type="ECO:0000313" key="7">
    <source>
        <dbReference type="EMBL" id="KAK3354897.1"/>
    </source>
</evidence>
<dbReference type="GO" id="GO:0000155">
    <property type="term" value="F:phosphorelay sensor kinase activity"/>
    <property type="evidence" value="ECO:0007669"/>
    <property type="project" value="InterPro"/>
</dbReference>
<dbReference type="CDD" id="cd16922">
    <property type="entry name" value="HATPase_EvgS-ArcB-TorS-like"/>
    <property type="match status" value="1"/>
</dbReference>
<dbReference type="SUPFAM" id="SSF55874">
    <property type="entry name" value="ATPase domain of HSP90 chaperone/DNA topoisomerase II/histidine kinase"/>
    <property type="match status" value="1"/>
</dbReference>
<dbReference type="SMART" id="SM00388">
    <property type="entry name" value="HisKA"/>
    <property type="match status" value="1"/>
</dbReference>
<accession>A0AAE0JNR4</accession>
<dbReference type="GO" id="GO:0006355">
    <property type="term" value="P:regulation of DNA-templated transcription"/>
    <property type="evidence" value="ECO:0007669"/>
    <property type="project" value="InterPro"/>
</dbReference>
<dbReference type="InterPro" id="IPR013767">
    <property type="entry name" value="PAS_fold"/>
</dbReference>
<proteinExistence type="predicted"/>
<feature type="modified residue" description="4-aspartylphosphate" evidence="2">
    <location>
        <position position="1395"/>
    </location>
</feature>
<dbReference type="PANTHER" id="PTHR43719:SF30">
    <property type="entry name" value="TWO-COMPONENT SYSTEM RESPONSE REGULATOR"/>
    <property type="match status" value="1"/>
</dbReference>
<dbReference type="PROSITE" id="PS50112">
    <property type="entry name" value="PAS"/>
    <property type="match status" value="1"/>
</dbReference>
<feature type="compositionally biased region" description="Basic and acidic residues" evidence="3">
    <location>
        <begin position="945"/>
        <end position="955"/>
    </location>
</feature>
<dbReference type="InterPro" id="IPR035965">
    <property type="entry name" value="PAS-like_dom_sf"/>
</dbReference>
<feature type="region of interest" description="Disordered" evidence="3">
    <location>
        <begin position="1480"/>
        <end position="1601"/>
    </location>
</feature>
<dbReference type="SMART" id="SM00387">
    <property type="entry name" value="HATPase_c"/>
    <property type="match status" value="1"/>
</dbReference>
<dbReference type="Proteomes" id="UP001278500">
    <property type="component" value="Unassembled WGS sequence"/>
</dbReference>
<dbReference type="InterPro" id="IPR036890">
    <property type="entry name" value="HATPase_C_sf"/>
</dbReference>
<dbReference type="InterPro" id="IPR036097">
    <property type="entry name" value="HisK_dim/P_sf"/>
</dbReference>
<dbReference type="InterPro" id="IPR050956">
    <property type="entry name" value="2C_system_His_kinase"/>
</dbReference>
<dbReference type="SUPFAM" id="SSF55785">
    <property type="entry name" value="PYP-like sensor domain (PAS domain)"/>
    <property type="match status" value="2"/>
</dbReference>
<feature type="compositionally biased region" description="Gly residues" evidence="3">
    <location>
        <begin position="1502"/>
        <end position="1511"/>
    </location>
</feature>
<feature type="region of interest" description="Disordered" evidence="3">
    <location>
        <begin position="1243"/>
        <end position="1273"/>
    </location>
</feature>
<organism evidence="7 8">
    <name type="scientific">Neurospora tetraspora</name>
    <dbReference type="NCBI Taxonomy" id="94610"/>
    <lineage>
        <taxon>Eukaryota</taxon>
        <taxon>Fungi</taxon>
        <taxon>Dikarya</taxon>
        <taxon>Ascomycota</taxon>
        <taxon>Pezizomycotina</taxon>
        <taxon>Sordariomycetes</taxon>
        <taxon>Sordariomycetidae</taxon>
        <taxon>Sordariales</taxon>
        <taxon>Sordariaceae</taxon>
        <taxon>Neurospora</taxon>
    </lineage>
</organism>
<dbReference type="Gene3D" id="3.30.565.10">
    <property type="entry name" value="Histidine kinase-like ATPase, C-terminal domain"/>
    <property type="match status" value="1"/>
</dbReference>
<dbReference type="PRINTS" id="PR00344">
    <property type="entry name" value="BCTRLSENSOR"/>
</dbReference>
<reference evidence="7" key="1">
    <citation type="journal article" date="2023" name="Mol. Phylogenet. Evol.">
        <title>Genome-scale phylogeny and comparative genomics of the fungal order Sordariales.</title>
        <authorList>
            <person name="Hensen N."/>
            <person name="Bonometti L."/>
            <person name="Westerberg I."/>
            <person name="Brannstrom I.O."/>
            <person name="Guillou S."/>
            <person name="Cros-Aarteil S."/>
            <person name="Calhoun S."/>
            <person name="Haridas S."/>
            <person name="Kuo A."/>
            <person name="Mondo S."/>
            <person name="Pangilinan J."/>
            <person name="Riley R."/>
            <person name="LaButti K."/>
            <person name="Andreopoulos B."/>
            <person name="Lipzen A."/>
            <person name="Chen C."/>
            <person name="Yan M."/>
            <person name="Daum C."/>
            <person name="Ng V."/>
            <person name="Clum A."/>
            <person name="Steindorff A."/>
            <person name="Ohm R.A."/>
            <person name="Martin F."/>
            <person name="Silar P."/>
            <person name="Natvig D.O."/>
            <person name="Lalanne C."/>
            <person name="Gautier V."/>
            <person name="Ament-Velasquez S.L."/>
            <person name="Kruys A."/>
            <person name="Hutchinson M.I."/>
            <person name="Powell A.J."/>
            <person name="Barry K."/>
            <person name="Miller A.N."/>
            <person name="Grigoriev I.V."/>
            <person name="Debuchy R."/>
            <person name="Gladieux P."/>
            <person name="Hiltunen Thoren M."/>
            <person name="Johannesson H."/>
        </authorList>
    </citation>
    <scope>NUCLEOTIDE SEQUENCE</scope>
    <source>
        <strain evidence="7">CBS 560.94</strain>
    </source>
</reference>
<dbReference type="InterPro" id="IPR005467">
    <property type="entry name" value="His_kinase_dom"/>
</dbReference>
<protein>
    <submittedName>
        <fullName evidence="7">Uncharacterized protein</fullName>
    </submittedName>
</protein>
<dbReference type="Gene3D" id="1.10.287.130">
    <property type="match status" value="1"/>
</dbReference>
<evidence type="ECO:0000259" key="4">
    <source>
        <dbReference type="PROSITE" id="PS50109"/>
    </source>
</evidence>
<feature type="compositionally biased region" description="Low complexity" evidence="3">
    <location>
        <begin position="1490"/>
        <end position="1501"/>
    </location>
</feature>
<evidence type="ECO:0000256" key="1">
    <source>
        <dbReference type="ARBA" id="ARBA00022553"/>
    </source>
</evidence>
<keyword evidence="8" id="KW-1185">Reference proteome</keyword>
<dbReference type="Pfam" id="PF02518">
    <property type="entry name" value="HATPase_c"/>
    <property type="match status" value="1"/>
</dbReference>
<dbReference type="SUPFAM" id="SSF47384">
    <property type="entry name" value="Homodimeric domain of signal transducing histidine kinase"/>
    <property type="match status" value="1"/>
</dbReference>
<dbReference type="SUPFAM" id="SSF52172">
    <property type="entry name" value="CheY-like"/>
    <property type="match status" value="2"/>
</dbReference>
<dbReference type="GeneID" id="87861019"/>
<dbReference type="RefSeq" id="XP_062686275.1">
    <property type="nucleotide sequence ID" value="XM_062823865.1"/>
</dbReference>
<dbReference type="Gene3D" id="3.30.450.20">
    <property type="entry name" value="PAS domain"/>
    <property type="match status" value="3"/>
</dbReference>
<keyword evidence="1 2" id="KW-0597">Phosphoprotein</keyword>
<dbReference type="InterPro" id="IPR004358">
    <property type="entry name" value="Sig_transdc_His_kin-like_C"/>
</dbReference>
<name>A0AAE0JNR4_9PEZI</name>
<dbReference type="Pfam" id="PF26131">
    <property type="entry name" value="PAS-like"/>
    <property type="match status" value="1"/>
</dbReference>
<dbReference type="InterPro" id="IPR000014">
    <property type="entry name" value="PAS"/>
</dbReference>
<evidence type="ECO:0000256" key="2">
    <source>
        <dbReference type="PROSITE-ProRule" id="PRU00169"/>
    </source>
</evidence>
<dbReference type="NCBIfam" id="TIGR00229">
    <property type="entry name" value="sensory_box"/>
    <property type="match status" value="1"/>
</dbReference>
<dbReference type="InterPro" id="IPR003594">
    <property type="entry name" value="HATPase_dom"/>
</dbReference>
<dbReference type="InterPro" id="IPR058846">
    <property type="entry name" value="PAS-like"/>
</dbReference>
<dbReference type="PROSITE" id="PS50110">
    <property type="entry name" value="RESPONSE_REGULATORY"/>
    <property type="match status" value="1"/>
</dbReference>
<evidence type="ECO:0000256" key="3">
    <source>
        <dbReference type="SAM" id="MobiDB-lite"/>
    </source>
</evidence>
<dbReference type="CDD" id="cd17546">
    <property type="entry name" value="REC_hyHK_CKI1_RcsC-like"/>
    <property type="match status" value="1"/>
</dbReference>
<dbReference type="InterPro" id="IPR003661">
    <property type="entry name" value="HisK_dim/P_dom"/>
</dbReference>
<dbReference type="SMART" id="SM00091">
    <property type="entry name" value="PAS"/>
    <property type="match status" value="2"/>
</dbReference>
<dbReference type="EMBL" id="JAUEPP010000001">
    <property type="protein sequence ID" value="KAK3354897.1"/>
    <property type="molecule type" value="Genomic_DNA"/>
</dbReference>
<feature type="region of interest" description="Disordered" evidence="3">
    <location>
        <begin position="944"/>
        <end position="967"/>
    </location>
</feature>
<evidence type="ECO:0000259" key="6">
    <source>
        <dbReference type="PROSITE" id="PS50112"/>
    </source>
</evidence>
<reference evidence="7" key="2">
    <citation type="submission" date="2023-06" db="EMBL/GenBank/DDBJ databases">
        <authorList>
            <consortium name="Lawrence Berkeley National Laboratory"/>
            <person name="Haridas S."/>
            <person name="Hensen N."/>
            <person name="Bonometti L."/>
            <person name="Westerberg I."/>
            <person name="Brannstrom I.O."/>
            <person name="Guillou S."/>
            <person name="Cros-Aarteil S."/>
            <person name="Calhoun S."/>
            <person name="Kuo A."/>
            <person name="Mondo S."/>
            <person name="Pangilinan J."/>
            <person name="Riley R."/>
            <person name="Labutti K."/>
            <person name="Andreopoulos B."/>
            <person name="Lipzen A."/>
            <person name="Chen C."/>
            <person name="Yanf M."/>
            <person name="Daum C."/>
            <person name="Ng V."/>
            <person name="Clum A."/>
            <person name="Steindorff A."/>
            <person name="Ohm R."/>
            <person name="Martin F."/>
            <person name="Silar P."/>
            <person name="Natvig D."/>
            <person name="Lalanne C."/>
            <person name="Gautier V."/>
            <person name="Ament-Velasquez S.L."/>
            <person name="Kruys A."/>
            <person name="Hutchinson M.I."/>
            <person name="Powell A.J."/>
            <person name="Barry K."/>
            <person name="Miller A.N."/>
            <person name="Grigoriev I.V."/>
            <person name="Debuchy R."/>
            <person name="Gladieux P."/>
            <person name="Thoren M.H."/>
            <person name="Johannesson H."/>
        </authorList>
    </citation>
    <scope>NUCLEOTIDE SEQUENCE</scope>
    <source>
        <strain evidence="7">CBS 560.94</strain>
    </source>
</reference>
<feature type="compositionally biased region" description="Polar residues" evidence="3">
    <location>
        <begin position="1575"/>
        <end position="1591"/>
    </location>
</feature>
<dbReference type="Pfam" id="PF13426">
    <property type="entry name" value="PAS_9"/>
    <property type="match status" value="1"/>
</dbReference>
<dbReference type="Pfam" id="PF00072">
    <property type="entry name" value="Response_reg"/>
    <property type="match status" value="1"/>
</dbReference>
<evidence type="ECO:0000313" key="8">
    <source>
        <dbReference type="Proteomes" id="UP001278500"/>
    </source>
</evidence>